<keyword evidence="2" id="KW-1185">Reference proteome</keyword>
<dbReference type="SUPFAM" id="SSF48371">
    <property type="entry name" value="ARM repeat"/>
    <property type="match status" value="1"/>
</dbReference>
<dbReference type="InterPro" id="IPR014825">
    <property type="entry name" value="DNA_alkylation"/>
</dbReference>
<accession>A0AAE3SDL1</accession>
<dbReference type="Pfam" id="PF08713">
    <property type="entry name" value="DNA_alkylation"/>
    <property type="match status" value="1"/>
</dbReference>
<dbReference type="Proteomes" id="UP001209229">
    <property type="component" value="Unassembled WGS sequence"/>
</dbReference>
<gene>
    <name evidence="1" type="ORF">OM075_00670</name>
</gene>
<name>A0AAE3SDL1_9BACT</name>
<dbReference type="RefSeq" id="WP_301188523.1">
    <property type="nucleotide sequence ID" value="NZ_JAPDPJ010000001.1"/>
</dbReference>
<dbReference type="AlphaFoldDB" id="A0AAE3SDL1"/>
<dbReference type="PANTHER" id="PTHR41291:SF1">
    <property type="entry name" value="DNA ALKYLATION REPAIR PROTEIN"/>
    <property type="match status" value="1"/>
</dbReference>
<evidence type="ECO:0000313" key="1">
    <source>
        <dbReference type="EMBL" id="MCW3784952.1"/>
    </source>
</evidence>
<evidence type="ECO:0000313" key="2">
    <source>
        <dbReference type="Proteomes" id="UP001209229"/>
    </source>
</evidence>
<dbReference type="InterPro" id="IPR016024">
    <property type="entry name" value="ARM-type_fold"/>
</dbReference>
<comment type="caution">
    <text evidence="1">The sequence shown here is derived from an EMBL/GenBank/DDBJ whole genome shotgun (WGS) entry which is preliminary data.</text>
</comment>
<dbReference type="Gene3D" id="1.25.10.90">
    <property type="match status" value="1"/>
</dbReference>
<dbReference type="EMBL" id="JAPDPJ010000001">
    <property type="protein sequence ID" value="MCW3784952.1"/>
    <property type="molecule type" value="Genomic_DNA"/>
</dbReference>
<proteinExistence type="predicted"/>
<sequence length="228" mass="26705">MKFFLQDSNSEQIDSILKSLNKLMDGDVSHQMKQKGLEYKLNYGASILWLRQLSNKFKGNNELANRLWLREIRETMILATLIIDPQKDTTNVIQEWLENIPTNEMAEQLGTNTLWKLDHINSTCNKMLQSNDNFQKAAAWVAFATFLQRGKQLTDLEIEQLINQITSDLQNNSPFMLRVKGRFLRQLCRYSETYLNKVENMIDELESNHIAPWLTEDVKTEITFLKEK</sequence>
<dbReference type="PANTHER" id="PTHR41291">
    <property type="entry name" value="DNA ALKYLATION REPAIR PROTEIN"/>
    <property type="match status" value="1"/>
</dbReference>
<organism evidence="1 2">
    <name type="scientific">Plebeiibacterium sediminum</name>
    <dbReference type="NCBI Taxonomy" id="2992112"/>
    <lineage>
        <taxon>Bacteria</taxon>
        <taxon>Pseudomonadati</taxon>
        <taxon>Bacteroidota</taxon>
        <taxon>Bacteroidia</taxon>
        <taxon>Marinilabiliales</taxon>
        <taxon>Marinilabiliaceae</taxon>
        <taxon>Plebeiibacterium</taxon>
    </lineage>
</organism>
<reference evidence="1" key="1">
    <citation type="submission" date="2022-10" db="EMBL/GenBank/DDBJ databases">
        <authorList>
            <person name="Yu W.X."/>
        </authorList>
    </citation>
    <scope>NUCLEOTIDE SEQUENCE</scope>
    <source>
        <strain evidence="1">AAT</strain>
    </source>
</reference>
<protein>
    <submittedName>
        <fullName evidence="1">DNA alkylation repair protein</fullName>
    </submittedName>
</protein>